<evidence type="ECO:0000313" key="3">
    <source>
        <dbReference type="Proteomes" id="UP000054321"/>
    </source>
</evidence>
<dbReference type="HOGENOM" id="CLU_2159113_0_0_1"/>
<gene>
    <name evidence="2" type="ORF">OIDMADRAFT_21923</name>
</gene>
<proteinExistence type="predicted"/>
<accession>A0A0C3D6Q2</accession>
<sequence length="111" mass="12817">MSPSLSQQRNPNWNRTPRQEQVNYQQKMQTGYIVTPTIASKFQKRIQEGRAQQVENFTVHEEFSYHGTNLGDHRPLSSEDSEYEFSIGIMSMGITHFLLYRPLTPGPIESA</sequence>
<evidence type="ECO:0000256" key="1">
    <source>
        <dbReference type="SAM" id="MobiDB-lite"/>
    </source>
</evidence>
<evidence type="ECO:0000313" key="2">
    <source>
        <dbReference type="EMBL" id="KIN07004.1"/>
    </source>
</evidence>
<keyword evidence="3" id="KW-1185">Reference proteome</keyword>
<dbReference type="EMBL" id="KN832870">
    <property type="protein sequence ID" value="KIN07004.1"/>
    <property type="molecule type" value="Genomic_DNA"/>
</dbReference>
<name>A0A0C3D6Q2_OIDMZ</name>
<dbReference type="AlphaFoldDB" id="A0A0C3D6Q2"/>
<feature type="region of interest" description="Disordered" evidence="1">
    <location>
        <begin position="1"/>
        <end position="24"/>
    </location>
</feature>
<organism evidence="2 3">
    <name type="scientific">Oidiodendron maius (strain Zn)</name>
    <dbReference type="NCBI Taxonomy" id="913774"/>
    <lineage>
        <taxon>Eukaryota</taxon>
        <taxon>Fungi</taxon>
        <taxon>Dikarya</taxon>
        <taxon>Ascomycota</taxon>
        <taxon>Pezizomycotina</taxon>
        <taxon>Leotiomycetes</taxon>
        <taxon>Leotiomycetes incertae sedis</taxon>
        <taxon>Myxotrichaceae</taxon>
        <taxon>Oidiodendron</taxon>
    </lineage>
</organism>
<dbReference type="InParanoid" id="A0A0C3D6Q2"/>
<reference evidence="2 3" key="1">
    <citation type="submission" date="2014-04" db="EMBL/GenBank/DDBJ databases">
        <authorList>
            <consortium name="DOE Joint Genome Institute"/>
            <person name="Kuo A."/>
            <person name="Martino E."/>
            <person name="Perotto S."/>
            <person name="Kohler A."/>
            <person name="Nagy L.G."/>
            <person name="Floudas D."/>
            <person name="Copeland A."/>
            <person name="Barry K.W."/>
            <person name="Cichocki N."/>
            <person name="Veneault-Fourrey C."/>
            <person name="LaButti K."/>
            <person name="Lindquist E.A."/>
            <person name="Lipzen A."/>
            <person name="Lundell T."/>
            <person name="Morin E."/>
            <person name="Murat C."/>
            <person name="Sun H."/>
            <person name="Tunlid A."/>
            <person name="Henrissat B."/>
            <person name="Grigoriev I.V."/>
            <person name="Hibbett D.S."/>
            <person name="Martin F."/>
            <person name="Nordberg H.P."/>
            <person name="Cantor M.N."/>
            <person name="Hua S.X."/>
        </authorList>
    </citation>
    <scope>NUCLEOTIDE SEQUENCE [LARGE SCALE GENOMIC DNA]</scope>
    <source>
        <strain evidence="2 3">Zn</strain>
    </source>
</reference>
<reference evidence="3" key="2">
    <citation type="submission" date="2015-01" db="EMBL/GenBank/DDBJ databases">
        <title>Evolutionary Origins and Diversification of the Mycorrhizal Mutualists.</title>
        <authorList>
            <consortium name="DOE Joint Genome Institute"/>
            <consortium name="Mycorrhizal Genomics Consortium"/>
            <person name="Kohler A."/>
            <person name="Kuo A."/>
            <person name="Nagy L.G."/>
            <person name="Floudas D."/>
            <person name="Copeland A."/>
            <person name="Barry K.W."/>
            <person name="Cichocki N."/>
            <person name="Veneault-Fourrey C."/>
            <person name="LaButti K."/>
            <person name="Lindquist E.A."/>
            <person name="Lipzen A."/>
            <person name="Lundell T."/>
            <person name="Morin E."/>
            <person name="Murat C."/>
            <person name="Riley R."/>
            <person name="Ohm R."/>
            <person name="Sun H."/>
            <person name="Tunlid A."/>
            <person name="Henrissat B."/>
            <person name="Grigoriev I.V."/>
            <person name="Hibbett D.S."/>
            <person name="Martin F."/>
        </authorList>
    </citation>
    <scope>NUCLEOTIDE SEQUENCE [LARGE SCALE GENOMIC DNA]</scope>
    <source>
        <strain evidence="3">Zn</strain>
    </source>
</reference>
<protein>
    <submittedName>
        <fullName evidence="2">Uncharacterized protein</fullName>
    </submittedName>
</protein>
<dbReference type="Proteomes" id="UP000054321">
    <property type="component" value="Unassembled WGS sequence"/>
</dbReference>